<keyword evidence="2" id="KW-0732">Signal</keyword>
<dbReference type="Pfam" id="PF01522">
    <property type="entry name" value="Polysacc_deac_1"/>
    <property type="match status" value="1"/>
</dbReference>
<name>A0A402AE83_9CHLR</name>
<gene>
    <name evidence="4" type="ORF">KDK_11960</name>
</gene>
<dbReference type="GO" id="GO:0005576">
    <property type="term" value="C:extracellular region"/>
    <property type="evidence" value="ECO:0007669"/>
    <property type="project" value="UniProtKB-SubCell"/>
</dbReference>
<dbReference type="GO" id="GO:0016810">
    <property type="term" value="F:hydrolase activity, acting on carbon-nitrogen (but not peptide) bonds"/>
    <property type="evidence" value="ECO:0007669"/>
    <property type="project" value="InterPro"/>
</dbReference>
<dbReference type="EMBL" id="BIFS01000001">
    <property type="protein sequence ID" value="GCE17396.1"/>
    <property type="molecule type" value="Genomic_DNA"/>
</dbReference>
<dbReference type="PANTHER" id="PTHR34216:SF3">
    <property type="entry name" value="POLY-BETA-1,6-N-ACETYL-D-GLUCOSAMINE N-DEACETYLASE"/>
    <property type="match status" value="1"/>
</dbReference>
<comment type="subcellular location">
    <subcellularLocation>
        <location evidence="1">Secreted</location>
    </subcellularLocation>
</comment>
<dbReference type="GO" id="GO:0005975">
    <property type="term" value="P:carbohydrate metabolic process"/>
    <property type="evidence" value="ECO:0007669"/>
    <property type="project" value="InterPro"/>
</dbReference>
<sequence length="299" mass="34839">MRYLKRYYRVMHLEEALEELYGLHANEKQSYRQRTPVVMTFDDGYHDNYTHAFKAAVELQVPITIFLIPGYIDSGDYFWWGEGERLVKQTRLNEFTFDGQTYHLQQPESQKALALLIDMRLRTAHSVAEREQFLTQMRHNLAISVQETCGRDVKDVNIPLSWNEVMEMQESGFVSFGAHTMHHPVLAYLSDPAEMNYEVADCRKVLQERLGKPIRTLAYPIGRDEHIGMEAIKAVRRAEYTWAVTTTKGVATPESDPYRLERVLVEVRRHWLLIAAETSGVWGIFAPLWKPFTNKKENI</sequence>
<dbReference type="InterPro" id="IPR002509">
    <property type="entry name" value="NODB_dom"/>
</dbReference>
<dbReference type="InterPro" id="IPR011330">
    <property type="entry name" value="Glyco_hydro/deAcase_b/a-brl"/>
</dbReference>
<organism evidence="4 5">
    <name type="scientific">Dictyobacter kobayashii</name>
    <dbReference type="NCBI Taxonomy" id="2014872"/>
    <lineage>
        <taxon>Bacteria</taxon>
        <taxon>Bacillati</taxon>
        <taxon>Chloroflexota</taxon>
        <taxon>Ktedonobacteria</taxon>
        <taxon>Ktedonobacterales</taxon>
        <taxon>Dictyobacteraceae</taxon>
        <taxon>Dictyobacter</taxon>
    </lineage>
</organism>
<evidence type="ECO:0000313" key="5">
    <source>
        <dbReference type="Proteomes" id="UP000287188"/>
    </source>
</evidence>
<dbReference type="SUPFAM" id="SSF88713">
    <property type="entry name" value="Glycoside hydrolase/deacetylase"/>
    <property type="match status" value="1"/>
</dbReference>
<proteinExistence type="predicted"/>
<dbReference type="PANTHER" id="PTHR34216">
    <property type="match status" value="1"/>
</dbReference>
<protein>
    <recommendedName>
        <fullName evidence="3">NodB homology domain-containing protein</fullName>
    </recommendedName>
</protein>
<dbReference type="RefSeq" id="WP_126549093.1">
    <property type="nucleotide sequence ID" value="NZ_BIFS01000001.1"/>
</dbReference>
<keyword evidence="5" id="KW-1185">Reference proteome</keyword>
<dbReference type="AlphaFoldDB" id="A0A402AE83"/>
<evidence type="ECO:0000259" key="3">
    <source>
        <dbReference type="PROSITE" id="PS51677"/>
    </source>
</evidence>
<dbReference type="PROSITE" id="PS51677">
    <property type="entry name" value="NODB"/>
    <property type="match status" value="1"/>
</dbReference>
<dbReference type="CDD" id="cd10918">
    <property type="entry name" value="CE4_NodB_like_5s_6s"/>
    <property type="match status" value="1"/>
</dbReference>
<evidence type="ECO:0000256" key="1">
    <source>
        <dbReference type="ARBA" id="ARBA00004613"/>
    </source>
</evidence>
<dbReference type="Gene3D" id="3.20.20.370">
    <property type="entry name" value="Glycoside hydrolase/deacetylase"/>
    <property type="match status" value="1"/>
</dbReference>
<comment type="caution">
    <text evidence="4">The sequence shown here is derived from an EMBL/GenBank/DDBJ whole genome shotgun (WGS) entry which is preliminary data.</text>
</comment>
<evidence type="ECO:0000313" key="4">
    <source>
        <dbReference type="EMBL" id="GCE17396.1"/>
    </source>
</evidence>
<dbReference type="OrthoDB" id="9778320at2"/>
<accession>A0A402AE83</accession>
<evidence type="ECO:0000256" key="2">
    <source>
        <dbReference type="ARBA" id="ARBA00022729"/>
    </source>
</evidence>
<dbReference type="InterPro" id="IPR051398">
    <property type="entry name" value="Polysacch_Deacetylase"/>
</dbReference>
<dbReference type="Proteomes" id="UP000287188">
    <property type="component" value="Unassembled WGS sequence"/>
</dbReference>
<feature type="domain" description="NodB homology" evidence="3">
    <location>
        <begin position="35"/>
        <end position="299"/>
    </location>
</feature>
<reference evidence="5" key="1">
    <citation type="submission" date="2018-12" db="EMBL/GenBank/DDBJ databases">
        <title>Tengunoibacter tsumagoiensis gen. nov., sp. nov., Dictyobacter kobayashii sp. nov., D. alpinus sp. nov., and D. joshuensis sp. nov. and description of Dictyobacteraceae fam. nov. within the order Ktedonobacterales isolated from Tengu-no-mugimeshi.</title>
        <authorList>
            <person name="Wang C.M."/>
            <person name="Zheng Y."/>
            <person name="Sakai Y."/>
            <person name="Toyoda A."/>
            <person name="Minakuchi Y."/>
            <person name="Abe K."/>
            <person name="Yokota A."/>
            <person name="Yabe S."/>
        </authorList>
    </citation>
    <scope>NUCLEOTIDE SEQUENCE [LARGE SCALE GENOMIC DNA]</scope>
    <source>
        <strain evidence="5">Uno11</strain>
    </source>
</reference>